<dbReference type="InterPro" id="IPR007217">
    <property type="entry name" value="Per1-like"/>
</dbReference>
<evidence type="ECO:0000256" key="7">
    <source>
        <dbReference type="RuleBase" id="RU365066"/>
    </source>
</evidence>
<gene>
    <name evidence="8" type="ORF">BDK51DRAFT_36311</name>
</gene>
<dbReference type="AlphaFoldDB" id="A0A4P9WB42"/>
<evidence type="ECO:0000256" key="4">
    <source>
        <dbReference type="ARBA" id="ARBA00022729"/>
    </source>
</evidence>
<comment type="subcellular location">
    <subcellularLocation>
        <location evidence="1">Endomembrane system</location>
        <topology evidence="1">Multi-pass membrane protein</topology>
    </subcellularLocation>
    <subcellularLocation>
        <location evidence="7">Endoplasmic reticulum membrane</location>
        <topology evidence="7">Multi-pass membrane protein</topology>
    </subcellularLocation>
</comment>
<protein>
    <recommendedName>
        <fullName evidence="7">Post-GPI attachment to proteins factor 3</fullName>
    </recommendedName>
</protein>
<organism evidence="8 9">
    <name type="scientific">Blyttiomyces helicus</name>
    <dbReference type="NCBI Taxonomy" id="388810"/>
    <lineage>
        <taxon>Eukaryota</taxon>
        <taxon>Fungi</taxon>
        <taxon>Fungi incertae sedis</taxon>
        <taxon>Chytridiomycota</taxon>
        <taxon>Chytridiomycota incertae sedis</taxon>
        <taxon>Chytridiomycetes</taxon>
        <taxon>Chytridiomycetes incertae sedis</taxon>
        <taxon>Blyttiomyces</taxon>
    </lineage>
</organism>
<dbReference type="GO" id="GO:0005789">
    <property type="term" value="C:endoplasmic reticulum membrane"/>
    <property type="evidence" value="ECO:0007669"/>
    <property type="project" value="UniProtKB-SubCell"/>
</dbReference>
<accession>A0A4P9WB42</accession>
<feature type="transmembrane region" description="Helical" evidence="7">
    <location>
        <begin position="259"/>
        <end position="282"/>
    </location>
</feature>
<proteinExistence type="inferred from homology"/>
<dbReference type="PANTHER" id="PTHR13148:SF0">
    <property type="entry name" value="POST-GPI ATTACHMENT TO PROTEINS FACTOR 3"/>
    <property type="match status" value="1"/>
</dbReference>
<feature type="transmembrane region" description="Helical" evidence="7">
    <location>
        <begin position="201"/>
        <end position="219"/>
    </location>
</feature>
<feature type="transmembrane region" description="Helical" evidence="7">
    <location>
        <begin position="100"/>
        <end position="118"/>
    </location>
</feature>
<feature type="chain" id="PRO_5021042747" description="Post-GPI attachment to proteins factor 3" evidence="7">
    <location>
        <begin position="28"/>
        <end position="314"/>
    </location>
</feature>
<evidence type="ECO:0000313" key="9">
    <source>
        <dbReference type="Proteomes" id="UP000269721"/>
    </source>
</evidence>
<dbReference type="EMBL" id="KZ995867">
    <property type="protein sequence ID" value="RKO89829.1"/>
    <property type="molecule type" value="Genomic_DNA"/>
</dbReference>
<keyword evidence="5 7" id="KW-1133">Transmembrane helix</keyword>
<sequence length="314" mass="34877">MRPLSHRTLTHAASLALLMLLASPSIASSGDRDPTYIQCTSTCLTESCTTPTPLPLSLRLTLWTCPQNCAYTCMHAVTTTLLTTTGRIHQFHGKWPFTRVLGIQEPASVIFSLLNLYFHQKGFKRLRRHIPRSHPTRVLSLLHSGSACIGWFWSAVFHTRDVAVTEKLDYFSAVGSITIGTVLAWHRIFGLHGRPRYNSHLVVAGFAAFYVCHVTYLSLWPFDYAYNMAAGVVVGALGNVGWLVWGVAVWRRRPYAGKIVGMVVGLLAAMALELLDFAPLWGVLDAHSLWHAATVPLVGVYYGFLVEDARWEPA</sequence>
<dbReference type="Proteomes" id="UP000269721">
    <property type="component" value="Unassembled WGS sequence"/>
</dbReference>
<evidence type="ECO:0000256" key="1">
    <source>
        <dbReference type="ARBA" id="ARBA00004127"/>
    </source>
</evidence>
<keyword evidence="2 7" id="KW-0337">GPI-anchor biosynthesis</keyword>
<evidence type="ECO:0000313" key="8">
    <source>
        <dbReference type="EMBL" id="RKO89829.1"/>
    </source>
</evidence>
<reference evidence="9" key="1">
    <citation type="journal article" date="2018" name="Nat. Microbiol.">
        <title>Leveraging single-cell genomics to expand the fungal tree of life.</title>
        <authorList>
            <person name="Ahrendt S.R."/>
            <person name="Quandt C.A."/>
            <person name="Ciobanu D."/>
            <person name="Clum A."/>
            <person name="Salamov A."/>
            <person name="Andreopoulos B."/>
            <person name="Cheng J.F."/>
            <person name="Woyke T."/>
            <person name="Pelin A."/>
            <person name="Henrissat B."/>
            <person name="Reynolds N.K."/>
            <person name="Benny G.L."/>
            <person name="Smith M.E."/>
            <person name="James T.Y."/>
            <person name="Grigoriev I.V."/>
        </authorList>
    </citation>
    <scope>NUCLEOTIDE SEQUENCE [LARGE SCALE GENOMIC DNA]</scope>
</reference>
<name>A0A4P9WB42_9FUNG</name>
<comment type="similarity">
    <text evidence="7">Belongs to the PGAP3 family.</text>
</comment>
<dbReference type="PANTHER" id="PTHR13148">
    <property type="entry name" value="PER1-RELATED"/>
    <property type="match status" value="1"/>
</dbReference>
<keyword evidence="7" id="KW-0256">Endoplasmic reticulum</keyword>
<keyword evidence="4 7" id="KW-0732">Signal</keyword>
<keyword evidence="6 7" id="KW-0472">Membrane</keyword>
<evidence type="ECO:0000256" key="3">
    <source>
        <dbReference type="ARBA" id="ARBA00022692"/>
    </source>
</evidence>
<keyword evidence="9" id="KW-1185">Reference proteome</keyword>
<evidence type="ECO:0000256" key="5">
    <source>
        <dbReference type="ARBA" id="ARBA00022989"/>
    </source>
</evidence>
<feature type="transmembrane region" description="Helical" evidence="7">
    <location>
        <begin position="170"/>
        <end position="189"/>
    </location>
</feature>
<dbReference type="GO" id="GO:0006506">
    <property type="term" value="P:GPI anchor biosynthetic process"/>
    <property type="evidence" value="ECO:0007669"/>
    <property type="project" value="UniProtKB-KW"/>
</dbReference>
<keyword evidence="3 7" id="KW-0812">Transmembrane</keyword>
<feature type="transmembrane region" description="Helical" evidence="7">
    <location>
        <begin position="225"/>
        <end position="247"/>
    </location>
</feature>
<dbReference type="Pfam" id="PF04080">
    <property type="entry name" value="Per1"/>
    <property type="match status" value="1"/>
</dbReference>
<comment type="function">
    <text evidence="7">Involved in the lipid remodeling steps of GPI-anchor maturation.</text>
</comment>
<evidence type="ECO:0000256" key="6">
    <source>
        <dbReference type="ARBA" id="ARBA00023136"/>
    </source>
</evidence>
<evidence type="ECO:0000256" key="2">
    <source>
        <dbReference type="ARBA" id="ARBA00022502"/>
    </source>
</evidence>
<feature type="transmembrane region" description="Helical" evidence="7">
    <location>
        <begin position="288"/>
        <end position="306"/>
    </location>
</feature>
<dbReference type="OrthoDB" id="419770at2759"/>
<dbReference type="GO" id="GO:0016788">
    <property type="term" value="F:hydrolase activity, acting on ester bonds"/>
    <property type="evidence" value="ECO:0007669"/>
    <property type="project" value="TreeGrafter"/>
</dbReference>
<feature type="transmembrane region" description="Helical" evidence="7">
    <location>
        <begin position="138"/>
        <end position="158"/>
    </location>
</feature>
<feature type="signal peptide" evidence="7">
    <location>
        <begin position="1"/>
        <end position="27"/>
    </location>
</feature>